<dbReference type="SUPFAM" id="SSF56112">
    <property type="entry name" value="Protein kinase-like (PK-like)"/>
    <property type="match status" value="1"/>
</dbReference>
<dbReference type="InterPro" id="IPR011009">
    <property type="entry name" value="Kinase-like_dom_sf"/>
</dbReference>
<evidence type="ECO:0000259" key="1">
    <source>
        <dbReference type="Pfam" id="PF01636"/>
    </source>
</evidence>
<dbReference type="InterPro" id="IPR041726">
    <property type="entry name" value="ACAD10_11_N"/>
</dbReference>
<name>A0ABQ6G2N6_9CHLR</name>
<organism evidence="2 3">
    <name type="scientific">Dictyobacter halimunensis</name>
    <dbReference type="NCBI Taxonomy" id="3026934"/>
    <lineage>
        <taxon>Bacteria</taxon>
        <taxon>Bacillati</taxon>
        <taxon>Chloroflexota</taxon>
        <taxon>Ktedonobacteria</taxon>
        <taxon>Ktedonobacterales</taxon>
        <taxon>Dictyobacteraceae</taxon>
        <taxon>Dictyobacter</taxon>
    </lineage>
</organism>
<sequence>MTLSQENNPFACVVKKIDPEAMLLDSHALKGGVSAQVTVLEAVLASGERKKMIVRRHGANDLRRNPHIAADEFRLLRALHAAGLAVPEPYYLDQSDEIFASPYVVIEYVEGETIFAPAQAPALVPQMATHLASIHALDPARLDLAFLPNMQQTWNERFQTRPATLDDTLSEGRIRDALAAVWPPHQRNPPALLHGDFWPGNLLWRDGQLAAIVDWEDAALGDPLCDLANSRLEILWAFGREAMEEFTRCYQALRTIDYSDLPVWDLCAALRPAGQLSTWIADPDKERKLQASHHWFITRALSQL</sequence>
<keyword evidence="3" id="KW-1185">Reference proteome</keyword>
<protein>
    <submittedName>
        <fullName evidence="2">Acyl-CoA dehydrogenase</fullName>
    </submittedName>
</protein>
<dbReference type="Proteomes" id="UP001344906">
    <property type="component" value="Unassembled WGS sequence"/>
</dbReference>
<feature type="domain" description="Aminoglycoside phosphotransferase" evidence="1">
    <location>
        <begin position="47"/>
        <end position="240"/>
    </location>
</feature>
<accession>A0ABQ6G2N6</accession>
<dbReference type="Pfam" id="PF01636">
    <property type="entry name" value="APH"/>
    <property type="match status" value="1"/>
</dbReference>
<evidence type="ECO:0000313" key="2">
    <source>
        <dbReference type="EMBL" id="GLV60784.1"/>
    </source>
</evidence>
<comment type="caution">
    <text evidence="2">The sequence shown here is derived from an EMBL/GenBank/DDBJ whole genome shotgun (WGS) entry which is preliminary data.</text>
</comment>
<evidence type="ECO:0000313" key="3">
    <source>
        <dbReference type="Proteomes" id="UP001344906"/>
    </source>
</evidence>
<dbReference type="InterPro" id="IPR051678">
    <property type="entry name" value="AGP_Transferase"/>
</dbReference>
<proteinExistence type="predicted"/>
<dbReference type="CDD" id="cd05154">
    <property type="entry name" value="ACAD10_11_N-like"/>
    <property type="match status" value="1"/>
</dbReference>
<reference evidence="2 3" key="1">
    <citation type="submission" date="2023-02" db="EMBL/GenBank/DDBJ databases">
        <title>Dictyobacter halimunensis sp. nov., a new member of the class Ktedonobacteria from forest soil in a geothermal area.</title>
        <authorList>
            <person name="Rachmania M.K."/>
            <person name="Ningsih F."/>
            <person name="Sakai Y."/>
            <person name="Yabe S."/>
            <person name="Yokota A."/>
            <person name="Sjamsuridzal W."/>
        </authorList>
    </citation>
    <scope>NUCLEOTIDE SEQUENCE [LARGE SCALE GENOMIC DNA]</scope>
    <source>
        <strain evidence="2 3">S3.2.2.5</strain>
    </source>
</reference>
<dbReference type="InterPro" id="IPR002575">
    <property type="entry name" value="Aminoglycoside_PTrfase"/>
</dbReference>
<dbReference type="EMBL" id="BSRI01000002">
    <property type="protein sequence ID" value="GLV60784.1"/>
    <property type="molecule type" value="Genomic_DNA"/>
</dbReference>
<dbReference type="PANTHER" id="PTHR21310">
    <property type="entry name" value="AMINOGLYCOSIDE PHOSPHOTRANSFERASE-RELATED-RELATED"/>
    <property type="match status" value="1"/>
</dbReference>
<dbReference type="Gene3D" id="3.90.1200.10">
    <property type="match status" value="1"/>
</dbReference>
<dbReference type="Gene3D" id="3.30.200.20">
    <property type="entry name" value="Phosphorylase Kinase, domain 1"/>
    <property type="match status" value="1"/>
</dbReference>
<gene>
    <name evidence="2" type="ORF">KDH_76030</name>
</gene>